<keyword evidence="1" id="KW-0614">Plasmid</keyword>
<organism evidence="1">
    <name type="scientific">Escherichia coli</name>
    <dbReference type="NCBI Taxonomy" id="562"/>
    <lineage>
        <taxon>Bacteria</taxon>
        <taxon>Pseudomonadati</taxon>
        <taxon>Pseudomonadota</taxon>
        <taxon>Gammaproteobacteria</taxon>
        <taxon>Enterobacterales</taxon>
        <taxon>Enterobacteriaceae</taxon>
        <taxon>Escherichia</taxon>
    </lineage>
</organism>
<accession>A0A075M8J0</accession>
<geneLocation type="plasmid" evidence="2">
    <name>pH2291-144</name>
</geneLocation>
<dbReference type="EMBL" id="KJ484628">
    <property type="protein sequence ID" value="AIF77686.1"/>
    <property type="molecule type" value="Genomic_DNA"/>
</dbReference>
<dbReference type="EMBL" id="KJ484626">
    <property type="protein sequence ID" value="AIF77368.1"/>
    <property type="molecule type" value="Genomic_DNA"/>
</dbReference>
<evidence type="ECO:0000313" key="1">
    <source>
        <dbReference type="EMBL" id="AIF77368.1"/>
    </source>
</evidence>
<sequence>MATESYPPVLTEIAFISGVLLHLVQAVAPEGLSIPSRIIAGGELKHTSRE</sequence>
<geneLocation type="plasmid" evidence="1">
    <name>pH2332-166</name>
</geneLocation>
<proteinExistence type="predicted"/>
<evidence type="ECO:0000313" key="2">
    <source>
        <dbReference type="EMBL" id="AIF77686.1"/>
    </source>
</evidence>
<name>A0A075M8J0_ECOLX</name>
<protein>
    <submittedName>
        <fullName evidence="1">Uncharacterized protein</fullName>
    </submittedName>
</protein>
<dbReference type="AlphaFoldDB" id="A0A075M8J0"/>
<reference evidence="1" key="1">
    <citation type="journal article" date="2014" name="J. Antimicrob. Chemother.">
        <title>Nucleotide sequences of 16 transmissible plasmids identified in nine multidrug-resistant Escherichia coli isolates expressing an ESBL phenotype isolated from food-producing animals and healthy humans.</title>
        <authorList>
            <person name="Wang J."/>
            <person name="Stephan R."/>
            <person name="Power K."/>
            <person name="Yan Q."/>
            <person name="Hachler H."/>
            <person name="Fanning S."/>
        </authorList>
    </citation>
    <scope>NUCLEOTIDE SEQUENCE</scope>
    <source>
        <strain evidence="2">Human-2291</strain>
        <strain evidence="1">Human-2332</strain>
        <plasmid evidence="2">pH2291-144</plasmid>
        <plasmid evidence="1">pH2332-166</plasmid>
    </source>
</reference>